<evidence type="ECO:0008006" key="4">
    <source>
        <dbReference type="Google" id="ProtNLM"/>
    </source>
</evidence>
<dbReference type="OMA" id="LMIAPED"/>
<gene>
    <name evidence="2" type="ORF">DICSQDRAFT_128926</name>
</gene>
<evidence type="ECO:0000256" key="1">
    <source>
        <dbReference type="SAM" id="MobiDB-lite"/>
    </source>
</evidence>
<evidence type="ECO:0000313" key="3">
    <source>
        <dbReference type="Proteomes" id="UP000053319"/>
    </source>
</evidence>
<dbReference type="KEGG" id="dsq:DICSQDRAFT_128926"/>
<reference evidence="2 3" key="1">
    <citation type="journal article" date="2012" name="Science">
        <title>The Paleozoic origin of enzymatic lignin decomposition reconstructed from 31 fungal genomes.</title>
        <authorList>
            <person name="Floudas D."/>
            <person name="Binder M."/>
            <person name="Riley R."/>
            <person name="Barry K."/>
            <person name="Blanchette R.A."/>
            <person name="Henrissat B."/>
            <person name="Martinez A.T."/>
            <person name="Otillar R."/>
            <person name="Spatafora J.W."/>
            <person name="Yadav J.S."/>
            <person name="Aerts A."/>
            <person name="Benoit I."/>
            <person name="Boyd A."/>
            <person name="Carlson A."/>
            <person name="Copeland A."/>
            <person name="Coutinho P.M."/>
            <person name="de Vries R.P."/>
            <person name="Ferreira P."/>
            <person name="Findley K."/>
            <person name="Foster B."/>
            <person name="Gaskell J."/>
            <person name="Glotzer D."/>
            <person name="Gorecki P."/>
            <person name="Heitman J."/>
            <person name="Hesse C."/>
            <person name="Hori C."/>
            <person name="Igarashi K."/>
            <person name="Jurgens J.A."/>
            <person name="Kallen N."/>
            <person name="Kersten P."/>
            <person name="Kohler A."/>
            <person name="Kuees U."/>
            <person name="Kumar T.K.A."/>
            <person name="Kuo A."/>
            <person name="LaButti K."/>
            <person name="Larrondo L.F."/>
            <person name="Lindquist E."/>
            <person name="Ling A."/>
            <person name="Lombard V."/>
            <person name="Lucas S."/>
            <person name="Lundell T."/>
            <person name="Martin R."/>
            <person name="McLaughlin D.J."/>
            <person name="Morgenstern I."/>
            <person name="Morin E."/>
            <person name="Murat C."/>
            <person name="Nagy L.G."/>
            <person name="Nolan M."/>
            <person name="Ohm R.A."/>
            <person name="Patyshakuliyeva A."/>
            <person name="Rokas A."/>
            <person name="Ruiz-Duenas F.J."/>
            <person name="Sabat G."/>
            <person name="Salamov A."/>
            <person name="Samejima M."/>
            <person name="Schmutz J."/>
            <person name="Slot J.C."/>
            <person name="St John F."/>
            <person name="Stenlid J."/>
            <person name="Sun H."/>
            <person name="Sun S."/>
            <person name="Syed K."/>
            <person name="Tsang A."/>
            <person name="Wiebenga A."/>
            <person name="Young D."/>
            <person name="Pisabarro A."/>
            <person name="Eastwood D.C."/>
            <person name="Martin F."/>
            <person name="Cullen D."/>
            <person name="Grigoriev I.V."/>
            <person name="Hibbett D.S."/>
        </authorList>
    </citation>
    <scope>NUCLEOTIDE SEQUENCE [LARGE SCALE GENOMIC DNA]</scope>
    <source>
        <strain evidence="2 3">LYAD-421 SS1</strain>
    </source>
</reference>
<dbReference type="GeneID" id="18834508"/>
<organism evidence="2 3">
    <name type="scientific">Dichomitus squalens (strain LYAD-421)</name>
    <name type="common">Western red white-rot fungus</name>
    <dbReference type="NCBI Taxonomy" id="732165"/>
    <lineage>
        <taxon>Eukaryota</taxon>
        <taxon>Fungi</taxon>
        <taxon>Dikarya</taxon>
        <taxon>Basidiomycota</taxon>
        <taxon>Agaricomycotina</taxon>
        <taxon>Agaricomycetes</taxon>
        <taxon>Polyporales</taxon>
        <taxon>Polyporaceae</taxon>
        <taxon>Dichomitus</taxon>
    </lineage>
</organism>
<dbReference type="OrthoDB" id="2757830at2759"/>
<name>R7SRG9_DICSQ</name>
<protein>
    <recommendedName>
        <fullName evidence="4">F-box domain-containing protein</fullName>
    </recommendedName>
</protein>
<dbReference type="HOGENOM" id="CLU_484961_0_0_1"/>
<sequence length="545" mass="60362">MSPPVLNHDILLTVMSVSPTSTATSIMATCRDLYHEGAKIVLQHPISLGGPEEKALSLLRFLQAEDFSRCSYVRAFNLIKIDPMPKSVARILVKILPRMSSLERLMIAPEDMLKSYPDLLPAFAAIQSLKQLVMANVGERSIRLIQALQSQLVSATLYFNSNSSRQNMFMSITSHPVQLLKKSASTLQQLTCGQWVDMLPELLLTVPNIVYPEMRSLTLAENISPNPIPYIRSFPGLTHLTIESHRTDHLGGAFGDFSYIQRQLNLAMQEPDDIVPSSWHHLEHYTGRLVDHWTFGLTYHIHRLTHEDVPGQRAPSALTDVLQSARPSELVIKFHGSPFKDVFTSDFLDALRTEGAAHMKGLIVSIDITAEDREIDVARTLTDFETTIVGLRLHHLQCEVRDVGLSNSEETPNEPRPAPGAVAGHYVTSLPRSDTSVLVSGSPEAQSHACAGSVAEESLCTAERTLVAFDVEAFAHRIISAIPTITGMIISIDTPRQCGGGRRIALLGREEEEIPELRTGGEIVYRDLSMADYNAMRRSQEEGPH</sequence>
<accession>R7SRG9</accession>
<dbReference type="EMBL" id="JH719436">
    <property type="protein sequence ID" value="EJF58355.1"/>
    <property type="molecule type" value="Genomic_DNA"/>
</dbReference>
<evidence type="ECO:0000313" key="2">
    <source>
        <dbReference type="EMBL" id="EJF58355.1"/>
    </source>
</evidence>
<feature type="region of interest" description="Disordered" evidence="1">
    <location>
        <begin position="405"/>
        <end position="425"/>
    </location>
</feature>
<dbReference type="AlphaFoldDB" id="R7SRG9"/>
<proteinExistence type="predicted"/>
<dbReference type="RefSeq" id="XP_007368890.1">
    <property type="nucleotide sequence ID" value="XM_007368828.1"/>
</dbReference>
<dbReference type="Proteomes" id="UP000053319">
    <property type="component" value="Unassembled WGS sequence"/>
</dbReference>